<keyword evidence="4" id="KW-1185">Reference proteome</keyword>
<dbReference type="InterPro" id="IPR003399">
    <property type="entry name" value="Mce/MlaD"/>
</dbReference>
<dbReference type="InterPro" id="IPR005693">
    <property type="entry name" value="Mce"/>
</dbReference>
<dbReference type="RefSeq" id="WP_034716488.1">
    <property type="nucleotide sequence ID" value="NZ_AWQS01000078.1"/>
</dbReference>
<reference evidence="4" key="1">
    <citation type="submission" date="2013-08" db="EMBL/GenBank/DDBJ databases">
        <title>Intrasporangium oryzae NRRL B-24470.</title>
        <authorList>
            <person name="Liu H."/>
            <person name="Wang G."/>
        </authorList>
    </citation>
    <scope>NUCLEOTIDE SEQUENCE [LARGE SCALE GENOMIC DNA]</scope>
    <source>
        <strain evidence="4">Q5-1</strain>
    </source>
</reference>
<evidence type="ECO:0000313" key="4">
    <source>
        <dbReference type="Proteomes" id="UP000019494"/>
    </source>
</evidence>
<dbReference type="GO" id="GO:0005576">
    <property type="term" value="C:extracellular region"/>
    <property type="evidence" value="ECO:0007669"/>
    <property type="project" value="TreeGrafter"/>
</dbReference>
<feature type="domain" description="Mammalian cell entry C-terminal" evidence="2">
    <location>
        <begin position="121"/>
        <end position="293"/>
    </location>
</feature>
<sequence length="425" mass="44216">MITRKVRLQLAAFALLSVALVAVLSAGYVGLTDRLLGGSYRVSADLAQSGGIFVGAEVTYRGVTVGKVEGLRLSKDGVIVDARLDRGTQVPKDARAVVENRSAVGEQYLDLQPQGSGQPYLRAGDTIPRDRTAYPIRVDQLLQHINNTVASVPKAALVTTIDELGQAFQGGGADLQRLIDSGDSLTAAATEALPETTKLIDDGRIVLDTQVRSGKDIRTSVKGFADVADALATADPDLRLVLDRGTVAVKELDGLIMDNKQNIAALLANLITIGNVTTSHVDGIEQMLVTYPDVVVGGYTVVPGDGTAHFGLVLNADDPKACEQGYGGTRKTDPHQTTNLPPVNTGAHCAAPRGSGINVRGAQNAPHAGSGGTQSYPMSYGAQPVPLGMAGAAVNPAARTVSAPAGPADATGAQRWLWMMQGALQ</sequence>
<evidence type="ECO:0000259" key="1">
    <source>
        <dbReference type="Pfam" id="PF02470"/>
    </source>
</evidence>
<dbReference type="PANTHER" id="PTHR33371">
    <property type="entry name" value="INTERMEMBRANE PHOSPHOLIPID TRANSPORT SYSTEM BINDING PROTEIN MLAD-RELATED"/>
    <property type="match status" value="1"/>
</dbReference>
<name>W9GIG4_9MICO</name>
<dbReference type="AlphaFoldDB" id="W9GIG4"/>
<evidence type="ECO:0000313" key="3">
    <source>
        <dbReference type="EMBL" id="EWT05895.1"/>
    </source>
</evidence>
<dbReference type="PATRIC" id="fig|584657.3.peg.2191"/>
<protein>
    <submittedName>
        <fullName evidence="3">ABC transporter substrate-binding protein</fullName>
    </submittedName>
</protein>
<evidence type="ECO:0000259" key="2">
    <source>
        <dbReference type="Pfam" id="PF11887"/>
    </source>
</evidence>
<dbReference type="InterPro" id="IPR052336">
    <property type="entry name" value="MlaD_Phospholipid_Transporter"/>
</dbReference>
<dbReference type="InterPro" id="IPR024516">
    <property type="entry name" value="Mce_C"/>
</dbReference>
<accession>W9GIG4</accession>
<dbReference type="Pfam" id="PF11887">
    <property type="entry name" value="Mce4_CUP1"/>
    <property type="match status" value="1"/>
</dbReference>
<organism evidence="3 4">
    <name type="scientific">Intrasporangium chromatireducens Q5-1</name>
    <dbReference type="NCBI Taxonomy" id="584657"/>
    <lineage>
        <taxon>Bacteria</taxon>
        <taxon>Bacillati</taxon>
        <taxon>Actinomycetota</taxon>
        <taxon>Actinomycetes</taxon>
        <taxon>Micrococcales</taxon>
        <taxon>Intrasporangiaceae</taxon>
        <taxon>Intrasporangium</taxon>
    </lineage>
</organism>
<comment type="caution">
    <text evidence="3">The sequence shown here is derived from an EMBL/GenBank/DDBJ whole genome shotgun (WGS) entry which is preliminary data.</text>
</comment>
<dbReference type="Pfam" id="PF02470">
    <property type="entry name" value="MlaD"/>
    <property type="match status" value="1"/>
</dbReference>
<dbReference type="PANTHER" id="PTHR33371:SF16">
    <property type="entry name" value="MCE-FAMILY PROTEIN MCE3F"/>
    <property type="match status" value="1"/>
</dbReference>
<dbReference type="EMBL" id="AWQS01000078">
    <property type="protein sequence ID" value="EWT05895.1"/>
    <property type="molecule type" value="Genomic_DNA"/>
</dbReference>
<dbReference type="OrthoDB" id="4741753at2"/>
<proteinExistence type="predicted"/>
<gene>
    <name evidence="3" type="ORF">N864_14675</name>
</gene>
<feature type="domain" description="Mce/MlaD" evidence="1">
    <location>
        <begin position="39"/>
        <end position="113"/>
    </location>
</feature>
<dbReference type="Proteomes" id="UP000019494">
    <property type="component" value="Unassembled WGS sequence"/>
</dbReference>
<dbReference type="NCBIfam" id="TIGR00996">
    <property type="entry name" value="Mtu_fam_mce"/>
    <property type="match status" value="1"/>
</dbReference>